<dbReference type="HAMAP" id="MF_01499">
    <property type="entry name" value="DacA"/>
    <property type="match status" value="1"/>
</dbReference>
<feature type="transmembrane region" description="Helical" evidence="10">
    <location>
        <begin position="38"/>
        <end position="57"/>
    </location>
</feature>
<evidence type="ECO:0000256" key="11">
    <source>
        <dbReference type="SAM" id="MobiDB-lite"/>
    </source>
</evidence>
<name>A0ABT3RQG3_9BACT</name>
<keyword evidence="2 10" id="KW-1003">Cell membrane</keyword>
<comment type="catalytic activity">
    <reaction evidence="1 10">
        <text>2 ATP = 3',3'-c-di-AMP + 2 diphosphate</text>
        <dbReference type="Rhea" id="RHEA:35655"/>
        <dbReference type="ChEBI" id="CHEBI:30616"/>
        <dbReference type="ChEBI" id="CHEBI:33019"/>
        <dbReference type="ChEBI" id="CHEBI:71500"/>
        <dbReference type="EC" id="2.7.7.85"/>
    </reaction>
</comment>
<evidence type="ECO:0000256" key="5">
    <source>
        <dbReference type="ARBA" id="ARBA00022695"/>
    </source>
</evidence>
<dbReference type="PROSITE" id="PS51794">
    <property type="entry name" value="DAC"/>
    <property type="match status" value="1"/>
</dbReference>
<keyword evidence="7 10" id="KW-0067">ATP-binding</keyword>
<dbReference type="GO" id="GO:0106408">
    <property type="term" value="F:diadenylate cyclase activity"/>
    <property type="evidence" value="ECO:0007669"/>
    <property type="project" value="UniProtKB-EC"/>
</dbReference>
<feature type="transmembrane region" description="Helical" evidence="10">
    <location>
        <begin position="63"/>
        <end position="83"/>
    </location>
</feature>
<reference evidence="13 14" key="1">
    <citation type="submission" date="2022-11" db="EMBL/GenBank/DDBJ databases">
        <title>The characterization of three novel Bacteroidetes species and genomic analysis of their roles in tidal elemental geochemical cycles.</title>
        <authorList>
            <person name="Ma K."/>
        </authorList>
    </citation>
    <scope>NUCLEOTIDE SEQUENCE [LARGE SCALE GENOMIC DNA]</scope>
    <source>
        <strain evidence="13 14">M17</strain>
    </source>
</reference>
<comment type="caution">
    <text evidence="13">The sequence shown here is derived from an EMBL/GenBank/DDBJ whole genome shotgun (WGS) entry which is preliminary data.</text>
</comment>
<keyword evidence="14" id="KW-1185">Reference proteome</keyword>
<evidence type="ECO:0000313" key="14">
    <source>
        <dbReference type="Proteomes" id="UP001209885"/>
    </source>
</evidence>
<keyword evidence="8 10" id="KW-1133">Transmembrane helix</keyword>
<gene>
    <name evidence="13" type="primary">cdaA</name>
    <name evidence="10" type="synonym">dacA</name>
    <name evidence="13" type="ORF">OO013_06005</name>
</gene>
<dbReference type="PIRSF" id="PIRSF004793">
    <property type="entry name" value="UCP004793"/>
    <property type="match status" value="1"/>
</dbReference>
<proteinExistence type="inferred from homology"/>
<dbReference type="InterPro" id="IPR045585">
    <property type="entry name" value="CdaA_N"/>
</dbReference>
<protein>
    <recommendedName>
        <fullName evidence="10">Diadenylate cyclase</fullName>
        <shortName evidence="10">DAC</shortName>
        <ecNumber evidence="10">2.7.7.85</ecNumber>
    </recommendedName>
    <alternativeName>
        <fullName evidence="10">Cyclic-di-AMP synthase</fullName>
        <shortName evidence="10">c-di-AMP synthase</shortName>
    </alternativeName>
</protein>
<comment type="function">
    <text evidence="10">Catalyzes the condensation of 2 ATP molecules into cyclic di-AMP (c-di-AMP), a second messenger used to regulate differing processes in different bacteria.</text>
</comment>
<keyword evidence="4 10" id="KW-0812">Transmembrane</keyword>
<comment type="similarity">
    <text evidence="10">Belongs to the adenylate cyclase family. DacA/CdaA subfamily.</text>
</comment>
<evidence type="ECO:0000256" key="10">
    <source>
        <dbReference type="HAMAP-Rule" id="MF_01499"/>
    </source>
</evidence>
<dbReference type="SUPFAM" id="SSF143597">
    <property type="entry name" value="YojJ-like"/>
    <property type="match status" value="1"/>
</dbReference>
<evidence type="ECO:0000256" key="3">
    <source>
        <dbReference type="ARBA" id="ARBA00022679"/>
    </source>
</evidence>
<dbReference type="Pfam" id="PF19293">
    <property type="entry name" value="CdaA_N"/>
    <property type="match status" value="1"/>
</dbReference>
<evidence type="ECO:0000259" key="12">
    <source>
        <dbReference type="PROSITE" id="PS51794"/>
    </source>
</evidence>
<dbReference type="Gene3D" id="3.40.1700.10">
    <property type="entry name" value="DNA integrity scanning protein, DisA, N-terminal domain"/>
    <property type="match status" value="1"/>
</dbReference>
<keyword evidence="6 10" id="KW-0547">Nucleotide-binding</keyword>
<evidence type="ECO:0000256" key="6">
    <source>
        <dbReference type="ARBA" id="ARBA00022741"/>
    </source>
</evidence>
<dbReference type="PANTHER" id="PTHR34185:SF1">
    <property type="entry name" value="DIADENYLATE CYCLASE"/>
    <property type="match status" value="1"/>
</dbReference>
<organism evidence="13 14">
    <name type="scientific">Mangrovivirga halotolerans</name>
    <dbReference type="NCBI Taxonomy" id="2993936"/>
    <lineage>
        <taxon>Bacteria</taxon>
        <taxon>Pseudomonadati</taxon>
        <taxon>Bacteroidota</taxon>
        <taxon>Cytophagia</taxon>
        <taxon>Cytophagales</taxon>
        <taxon>Mangrovivirgaceae</taxon>
        <taxon>Mangrovivirga</taxon>
    </lineage>
</organism>
<comment type="subunit">
    <text evidence="10">Probably a homodimer.</text>
</comment>
<dbReference type="InterPro" id="IPR034701">
    <property type="entry name" value="CdaA"/>
</dbReference>
<evidence type="ECO:0000256" key="7">
    <source>
        <dbReference type="ARBA" id="ARBA00022840"/>
    </source>
</evidence>
<dbReference type="RefSeq" id="WP_266055790.1">
    <property type="nucleotide sequence ID" value="NZ_JAPFQN010000003.1"/>
</dbReference>
<dbReference type="InterPro" id="IPR036888">
    <property type="entry name" value="DNA_integrity_DisA_N_sf"/>
</dbReference>
<dbReference type="EMBL" id="JAPFQN010000003">
    <property type="protein sequence ID" value="MCX2743410.1"/>
    <property type="molecule type" value="Genomic_DNA"/>
</dbReference>
<dbReference type="Proteomes" id="UP001209885">
    <property type="component" value="Unassembled WGS sequence"/>
</dbReference>
<dbReference type="InterPro" id="IPR014046">
    <property type="entry name" value="C-di-AMP_synthase"/>
</dbReference>
<dbReference type="InterPro" id="IPR003390">
    <property type="entry name" value="DNA_integrity_scan_DisA_N"/>
</dbReference>
<keyword evidence="3 10" id="KW-0808">Transferase</keyword>
<dbReference type="PANTHER" id="PTHR34185">
    <property type="entry name" value="DIADENYLATE CYCLASE"/>
    <property type="match status" value="1"/>
</dbReference>
<evidence type="ECO:0000256" key="4">
    <source>
        <dbReference type="ARBA" id="ARBA00022692"/>
    </source>
</evidence>
<evidence type="ECO:0000256" key="1">
    <source>
        <dbReference type="ARBA" id="ARBA00000877"/>
    </source>
</evidence>
<keyword evidence="5 10" id="KW-0548">Nucleotidyltransferase</keyword>
<comment type="caution">
    <text evidence="10">Lacks conserved residue(s) required for the propagation of feature annotation.</text>
</comment>
<sequence length="296" mass="33141">MNLLFKIGFLNISWIDVIDIFLVAVLMYQLYKLMKGSVAVRVFLGFLSLYLIYLVVRASGMELLSSILGEFMGVGVLAVIILFQQEIRKFLLIIGRSTAFNRESFLELLGIKNKKEVFSLNVSAVVEAAKTLGGSNTGALIVFSRNSELKFYAESGDMMDAIISKRILLSIFNKFSPLHDGAVIIYNGRVKAARCILPVTEQTLPAQFGLRHRAAIGMSENTDTLVLIISEETGQLSLARGGKIDHNLSPQEIRKRINEYYHTVEPSLDQVITKQAEEDKKKKKKKKTKESLEETS</sequence>
<dbReference type="Pfam" id="PF02457">
    <property type="entry name" value="DAC"/>
    <property type="match status" value="1"/>
</dbReference>
<evidence type="ECO:0000313" key="13">
    <source>
        <dbReference type="EMBL" id="MCX2743410.1"/>
    </source>
</evidence>
<feature type="region of interest" description="Disordered" evidence="11">
    <location>
        <begin position="271"/>
        <end position="296"/>
    </location>
</feature>
<evidence type="ECO:0000256" key="9">
    <source>
        <dbReference type="ARBA" id="ARBA00023136"/>
    </source>
</evidence>
<feature type="domain" description="DAC" evidence="12">
    <location>
        <begin position="84"/>
        <end position="250"/>
    </location>
</feature>
<dbReference type="EC" id="2.7.7.85" evidence="10"/>
<accession>A0ABT3RQG3</accession>
<feature type="transmembrane region" description="Helical" evidence="10">
    <location>
        <begin position="12"/>
        <end position="31"/>
    </location>
</feature>
<evidence type="ECO:0000256" key="8">
    <source>
        <dbReference type="ARBA" id="ARBA00022989"/>
    </source>
</evidence>
<dbReference type="InterPro" id="IPR050338">
    <property type="entry name" value="DisA"/>
</dbReference>
<keyword evidence="9 10" id="KW-0472">Membrane</keyword>
<dbReference type="NCBIfam" id="TIGR00159">
    <property type="entry name" value="diadenylate cyclase CdaA"/>
    <property type="match status" value="1"/>
</dbReference>
<evidence type="ECO:0000256" key="2">
    <source>
        <dbReference type="ARBA" id="ARBA00022475"/>
    </source>
</evidence>